<dbReference type="AlphaFoldDB" id="A0A0G4NX24"/>
<dbReference type="InterPro" id="IPR036259">
    <property type="entry name" value="MFS_trans_sf"/>
</dbReference>
<feature type="transmembrane region" description="Helical" evidence="6">
    <location>
        <begin position="82"/>
        <end position="101"/>
    </location>
</feature>
<dbReference type="GO" id="GO:1990961">
    <property type="term" value="P:xenobiotic detoxification by transmembrane export across the plasma membrane"/>
    <property type="evidence" value="ECO:0007669"/>
    <property type="project" value="TreeGrafter"/>
</dbReference>
<protein>
    <submittedName>
        <fullName evidence="8">Sucrose/H+ symporter, plant</fullName>
    </submittedName>
</protein>
<feature type="transmembrane region" description="Helical" evidence="6">
    <location>
        <begin position="210"/>
        <end position="233"/>
    </location>
</feature>
<dbReference type="EMBL" id="HG793135">
    <property type="protein sequence ID" value="CRL18489.1"/>
    <property type="molecule type" value="Genomic_DNA"/>
</dbReference>
<evidence type="ECO:0000256" key="6">
    <source>
        <dbReference type="SAM" id="Phobius"/>
    </source>
</evidence>
<dbReference type="InterPro" id="IPR020846">
    <property type="entry name" value="MFS_dom"/>
</dbReference>
<reference evidence="8 9" key="1">
    <citation type="journal article" date="2014" name="Nat. Commun.">
        <title>Multiple recent horizontal transfers of a large genomic region in cheese making fungi.</title>
        <authorList>
            <person name="Cheeseman K."/>
            <person name="Ropars J."/>
            <person name="Renault P."/>
            <person name="Dupont J."/>
            <person name="Gouzy J."/>
            <person name="Branca A."/>
            <person name="Abraham A.L."/>
            <person name="Ceppi M."/>
            <person name="Conseiller E."/>
            <person name="Debuchy R."/>
            <person name="Malagnac F."/>
            <person name="Goarin A."/>
            <person name="Silar P."/>
            <person name="Lacoste S."/>
            <person name="Sallet E."/>
            <person name="Bensimon A."/>
            <person name="Giraud T."/>
            <person name="Brygoo Y."/>
        </authorList>
    </citation>
    <scope>NUCLEOTIDE SEQUENCE [LARGE SCALE GENOMIC DNA]</scope>
    <source>
        <strain evidence="9">FM 013</strain>
    </source>
</reference>
<comment type="subcellular location">
    <subcellularLocation>
        <location evidence="1">Membrane</location>
        <topology evidence="1">Multi-pass membrane protein</topology>
    </subcellularLocation>
</comment>
<feature type="transmembrane region" description="Helical" evidence="6">
    <location>
        <begin position="121"/>
        <end position="140"/>
    </location>
</feature>
<evidence type="ECO:0000256" key="1">
    <source>
        <dbReference type="ARBA" id="ARBA00004141"/>
    </source>
</evidence>
<feature type="transmembrane region" description="Helical" evidence="6">
    <location>
        <begin position="152"/>
        <end position="171"/>
    </location>
</feature>
<evidence type="ECO:0000259" key="7">
    <source>
        <dbReference type="PROSITE" id="PS50850"/>
    </source>
</evidence>
<dbReference type="Gene3D" id="1.20.1250.20">
    <property type="entry name" value="MFS general substrate transporter like domains"/>
    <property type="match status" value="1"/>
</dbReference>
<feature type="transmembrane region" description="Helical" evidence="6">
    <location>
        <begin position="177"/>
        <end position="198"/>
    </location>
</feature>
<sequence length="525" mass="57616">MASVLNHTPARQLWDWVSGQNGVPPSSGAIAPESDAKVADIEKVAVSSQTSSQSGEANDLVDWDGPEDPENPQNWSTAKKSFVFFQICLLTFAIYSGSAIISPAEPTFIEIFGISPQVSTLVMSIFVLGYGMGPLFFSPLSEVPRVGRNIPYMTSFFLFIMMTVAACRVTNYPGLVVLRFLQGFLGGPVLATGGASASDIFGFHKIPYGLTFWTCAAYGGPALGPLLAGFSVTESSWRWSMYELLILSGFTFILLFFGLPETNPETILLYRARRQRKATGNMKLRSQSEIKQGDIHILQILATYLTTPFRVTVQDPSVFFINLYTALIYGIYYSFFESFPRVYVNMHGFSLGMMGVVFLCIIVACVIGAGTYLLLVWFVYEPYTMKMGIGKPEHRLLPGVFAAALAPCGLFIFAWTARPDIHWIAPTIGIVVFSACVFILANVIFIYLPTTYPRYAASLFAANTFLRSVLACTAIHFSQPLFDNLGIGKGCSVLGGLTAGCFFGVVALWHFGPTLRARSRFAESY</sequence>
<keyword evidence="4 6" id="KW-0472">Membrane</keyword>
<proteinExistence type="predicted"/>
<dbReference type="PANTHER" id="PTHR23502">
    <property type="entry name" value="MAJOR FACILITATOR SUPERFAMILY"/>
    <property type="match status" value="1"/>
</dbReference>
<feature type="domain" description="Major facilitator superfamily (MFS) profile" evidence="7">
    <location>
        <begin position="83"/>
        <end position="516"/>
    </location>
</feature>
<dbReference type="Proteomes" id="UP000053732">
    <property type="component" value="Unassembled WGS sequence"/>
</dbReference>
<feature type="transmembrane region" description="Helical" evidence="6">
    <location>
        <begin position="318"/>
        <end position="336"/>
    </location>
</feature>
<feature type="transmembrane region" description="Helical" evidence="6">
    <location>
        <begin position="239"/>
        <end position="259"/>
    </location>
</feature>
<evidence type="ECO:0000313" key="8">
    <source>
        <dbReference type="EMBL" id="CRL18489.1"/>
    </source>
</evidence>
<feature type="compositionally biased region" description="Acidic residues" evidence="5">
    <location>
        <begin position="59"/>
        <end position="70"/>
    </location>
</feature>
<gene>
    <name evidence="8" type="ORF">PCAMFM013_S002g000359</name>
</gene>
<feature type="compositionally biased region" description="Polar residues" evidence="5">
    <location>
        <begin position="46"/>
        <end position="56"/>
    </location>
</feature>
<dbReference type="InterPro" id="IPR011701">
    <property type="entry name" value="MFS"/>
</dbReference>
<organism evidence="8 9">
    <name type="scientific">Penicillium camemberti (strain FM 013)</name>
    <dbReference type="NCBI Taxonomy" id="1429867"/>
    <lineage>
        <taxon>Eukaryota</taxon>
        <taxon>Fungi</taxon>
        <taxon>Dikarya</taxon>
        <taxon>Ascomycota</taxon>
        <taxon>Pezizomycotina</taxon>
        <taxon>Eurotiomycetes</taxon>
        <taxon>Eurotiomycetidae</taxon>
        <taxon>Eurotiales</taxon>
        <taxon>Aspergillaceae</taxon>
        <taxon>Penicillium</taxon>
    </lineage>
</organism>
<evidence type="ECO:0000256" key="4">
    <source>
        <dbReference type="ARBA" id="ARBA00023136"/>
    </source>
</evidence>
<dbReference type="SUPFAM" id="SSF103473">
    <property type="entry name" value="MFS general substrate transporter"/>
    <property type="match status" value="1"/>
</dbReference>
<dbReference type="PROSITE" id="PS50850">
    <property type="entry name" value="MFS"/>
    <property type="match status" value="1"/>
</dbReference>
<dbReference type="STRING" id="1429867.A0A0G4NX24"/>
<dbReference type="GO" id="GO:0015244">
    <property type="term" value="F:fluconazole transmembrane transporter activity"/>
    <property type="evidence" value="ECO:0007669"/>
    <property type="project" value="TreeGrafter"/>
</dbReference>
<feature type="transmembrane region" description="Helical" evidence="6">
    <location>
        <begin position="396"/>
        <end position="417"/>
    </location>
</feature>
<name>A0A0G4NX24_PENC3</name>
<feature type="transmembrane region" description="Helical" evidence="6">
    <location>
        <begin position="423"/>
        <end position="448"/>
    </location>
</feature>
<dbReference type="GO" id="GO:0005886">
    <property type="term" value="C:plasma membrane"/>
    <property type="evidence" value="ECO:0007669"/>
    <property type="project" value="TreeGrafter"/>
</dbReference>
<keyword evidence="2 6" id="KW-0812">Transmembrane</keyword>
<dbReference type="CDD" id="cd17323">
    <property type="entry name" value="MFS_Tpo1_MDR_like"/>
    <property type="match status" value="1"/>
</dbReference>
<keyword evidence="9" id="KW-1185">Reference proteome</keyword>
<keyword evidence="3 6" id="KW-1133">Transmembrane helix</keyword>
<feature type="transmembrane region" description="Helical" evidence="6">
    <location>
        <begin position="455"/>
        <end position="477"/>
    </location>
</feature>
<evidence type="ECO:0000256" key="3">
    <source>
        <dbReference type="ARBA" id="ARBA00022989"/>
    </source>
</evidence>
<evidence type="ECO:0000256" key="2">
    <source>
        <dbReference type="ARBA" id="ARBA00022692"/>
    </source>
</evidence>
<accession>A0A0G4NX24</accession>
<dbReference type="PANTHER" id="PTHR23502:SF23">
    <property type="entry name" value="FLUCONAZOLE RESISTANCE PROTEIN 1"/>
    <property type="match status" value="1"/>
</dbReference>
<evidence type="ECO:0000313" key="9">
    <source>
        <dbReference type="Proteomes" id="UP000053732"/>
    </source>
</evidence>
<feature type="transmembrane region" description="Helical" evidence="6">
    <location>
        <begin position="356"/>
        <end position="380"/>
    </location>
</feature>
<dbReference type="Pfam" id="PF07690">
    <property type="entry name" value="MFS_1"/>
    <property type="match status" value="1"/>
</dbReference>
<feature type="region of interest" description="Disordered" evidence="5">
    <location>
        <begin position="46"/>
        <end position="72"/>
    </location>
</feature>
<feature type="transmembrane region" description="Helical" evidence="6">
    <location>
        <begin position="492"/>
        <end position="511"/>
    </location>
</feature>
<evidence type="ECO:0000256" key="5">
    <source>
        <dbReference type="SAM" id="MobiDB-lite"/>
    </source>
</evidence>